<dbReference type="Gene3D" id="3.40.1390.20">
    <property type="entry name" value="HprK N-terminal domain-like"/>
    <property type="match status" value="1"/>
</dbReference>
<dbReference type="InterPro" id="IPR028979">
    <property type="entry name" value="Ser_kin/Pase_Hpr-like_N_sf"/>
</dbReference>
<dbReference type="OrthoDB" id="1790451at2"/>
<evidence type="ECO:0000259" key="3">
    <source>
        <dbReference type="PROSITE" id="PS51371"/>
    </source>
</evidence>
<dbReference type="SUPFAM" id="SSF54631">
    <property type="entry name" value="CBS-domain pair"/>
    <property type="match status" value="1"/>
</dbReference>
<evidence type="ECO:0000256" key="1">
    <source>
        <dbReference type="ARBA" id="ARBA00023122"/>
    </source>
</evidence>
<keyword evidence="5" id="KW-1185">Reference proteome</keyword>
<dbReference type="Pfam" id="PF07085">
    <property type="entry name" value="DRTGG"/>
    <property type="match status" value="1"/>
</dbReference>
<protein>
    <submittedName>
        <fullName evidence="4">Predicted transcriptional regulator containing CBS domains</fullName>
    </submittedName>
</protein>
<dbReference type="SUPFAM" id="SSF75138">
    <property type="entry name" value="HprK N-terminal domain-like"/>
    <property type="match status" value="1"/>
</dbReference>
<dbReference type="CDD" id="cd04596">
    <property type="entry name" value="CBS_pair_DRTGG_assoc"/>
    <property type="match status" value="1"/>
</dbReference>
<dbReference type="SMART" id="SM00116">
    <property type="entry name" value="CBS"/>
    <property type="match status" value="2"/>
</dbReference>
<dbReference type="Gene3D" id="3.10.580.10">
    <property type="entry name" value="CBS-domain"/>
    <property type="match status" value="1"/>
</dbReference>
<dbReference type="PANTHER" id="PTHR43080:SF2">
    <property type="entry name" value="CBS DOMAIN-CONTAINING PROTEIN"/>
    <property type="match status" value="1"/>
</dbReference>
<dbReference type="AlphaFoldDB" id="A0A1T4LEB6"/>
<dbReference type="SUPFAM" id="SSF54637">
    <property type="entry name" value="Thioesterase/thiol ester dehydrase-isomerase"/>
    <property type="match status" value="1"/>
</dbReference>
<dbReference type="RefSeq" id="WP_078755826.1">
    <property type="nucleotide sequence ID" value="NZ_FUWO01000007.1"/>
</dbReference>
<gene>
    <name evidence="4" type="ORF">SAMN02746011_01068</name>
</gene>
<organism evidence="4 5">
    <name type="scientific">Globicatella sulfidifaciens DSM 15739</name>
    <dbReference type="NCBI Taxonomy" id="1121925"/>
    <lineage>
        <taxon>Bacteria</taxon>
        <taxon>Bacillati</taxon>
        <taxon>Bacillota</taxon>
        <taxon>Bacilli</taxon>
        <taxon>Lactobacillales</taxon>
        <taxon>Aerococcaceae</taxon>
        <taxon>Globicatella</taxon>
    </lineage>
</organism>
<dbReference type="Gene3D" id="3.10.129.10">
    <property type="entry name" value="Hotdog Thioesterase"/>
    <property type="match status" value="1"/>
</dbReference>
<dbReference type="InterPro" id="IPR036388">
    <property type="entry name" value="WH-like_DNA-bd_sf"/>
</dbReference>
<dbReference type="PANTHER" id="PTHR43080">
    <property type="entry name" value="CBS DOMAIN-CONTAINING PROTEIN CBSX3, MITOCHONDRIAL"/>
    <property type="match status" value="1"/>
</dbReference>
<dbReference type="InterPro" id="IPR046342">
    <property type="entry name" value="CBS_dom_sf"/>
</dbReference>
<name>A0A1T4LEB6_9LACT</name>
<dbReference type="Gene3D" id="1.10.10.10">
    <property type="entry name" value="Winged helix-like DNA-binding domain superfamily/Winged helix DNA-binding domain"/>
    <property type="match status" value="1"/>
</dbReference>
<dbReference type="InterPro" id="IPR000644">
    <property type="entry name" value="CBS_dom"/>
</dbReference>
<dbReference type="InterPro" id="IPR051257">
    <property type="entry name" value="Diverse_CBS-Domain"/>
</dbReference>
<dbReference type="EMBL" id="FUWO01000007">
    <property type="protein sequence ID" value="SJZ53109.1"/>
    <property type="molecule type" value="Genomic_DNA"/>
</dbReference>
<keyword evidence="1 2" id="KW-0129">CBS domain</keyword>
<feature type="domain" description="CBS" evidence="3">
    <location>
        <begin position="255"/>
        <end position="313"/>
    </location>
</feature>
<dbReference type="STRING" id="1121925.SAMN02746011_01068"/>
<proteinExistence type="predicted"/>
<accession>A0A1T4LEB6</accession>
<dbReference type="SUPFAM" id="SSF46785">
    <property type="entry name" value="Winged helix' DNA-binding domain"/>
    <property type="match status" value="1"/>
</dbReference>
<evidence type="ECO:0000256" key="2">
    <source>
        <dbReference type="PROSITE-ProRule" id="PRU00703"/>
    </source>
</evidence>
<evidence type="ECO:0000313" key="4">
    <source>
        <dbReference type="EMBL" id="SJZ53109.1"/>
    </source>
</evidence>
<evidence type="ECO:0000313" key="5">
    <source>
        <dbReference type="Proteomes" id="UP000189941"/>
    </source>
</evidence>
<reference evidence="5" key="1">
    <citation type="submission" date="2017-02" db="EMBL/GenBank/DDBJ databases">
        <authorList>
            <person name="Varghese N."/>
            <person name="Submissions S."/>
        </authorList>
    </citation>
    <scope>NUCLEOTIDE SEQUENCE [LARGE SCALE GENOMIC DNA]</scope>
    <source>
        <strain evidence="5">DSM 15739</strain>
    </source>
</reference>
<dbReference type="InterPro" id="IPR036390">
    <property type="entry name" value="WH_DNA-bd_sf"/>
</dbReference>
<dbReference type="InterPro" id="IPR029069">
    <property type="entry name" value="HotDog_dom_sf"/>
</dbReference>
<dbReference type="PROSITE" id="PS51371">
    <property type="entry name" value="CBS"/>
    <property type="match status" value="1"/>
</dbReference>
<sequence>MATKHEQILQYIKSLPVGNKISVRGIAKKLNMSEGTAYRAIKEAETRGLVSTIERVGTIRIEQKVKYLTDMLTFKEVVNIIDGDILGGSDGLSRHLNKFIIGAMKEDAMVRYFSEQSLLIVGNRTEAQLLALEHDVAVLITGGFKANPSVIQLANERNLPLISTSYDTFTVATMINRSISDQLIKKEILTIEDIYTPIEKTVALTAQDNVRTFHKMSDKTGLSRFPVVYNNRLIGVVTAKDLIGRDETVLIERVMTKETVTVKLHMSIASVSHKMIWEDIEMIPVVADNLQLLGVVSRQDVMKAIHTIQQQPQIVHTFEDDVAVHLDAINHTNKFGDYDFQAIVQPQMINNLGTISYGVLCELITQTAQKKVVEITNLNNIIEKIEVHYFNLIQIGNEIHFKVDVFHHNRRSALVQVDVFHENTLAARAIITSQIIERG</sequence>
<dbReference type="Proteomes" id="UP000189941">
    <property type="component" value="Unassembled WGS sequence"/>
</dbReference>
<dbReference type="InterPro" id="IPR010766">
    <property type="entry name" value="DRTGG"/>
</dbReference>
<dbReference type="Pfam" id="PF00571">
    <property type="entry name" value="CBS"/>
    <property type="match status" value="2"/>
</dbReference>